<gene>
    <name evidence="3" type="ORF">PNIG_a1563</name>
</gene>
<reference evidence="3 4" key="1">
    <citation type="submission" date="2015-03" db="EMBL/GenBank/DDBJ databases">
        <authorList>
            <person name="Xie B.-B."/>
            <person name="Rong J.-C."/>
            <person name="Qin Q.-L."/>
            <person name="Zhang Y.-Z."/>
        </authorList>
    </citation>
    <scope>NUCLEOTIDE SEQUENCE [LARGE SCALE GENOMIC DNA]</scope>
    <source>
        <strain evidence="3 4">KMM 661</strain>
    </source>
</reference>
<evidence type="ECO:0000256" key="1">
    <source>
        <dbReference type="SAM" id="Coils"/>
    </source>
</evidence>
<proteinExistence type="predicted"/>
<name>A0AAC9UHZ9_9GAMM</name>
<dbReference type="EMBL" id="CP011036">
    <property type="protein sequence ID" value="ASM53709.1"/>
    <property type="molecule type" value="Genomic_DNA"/>
</dbReference>
<feature type="coiled-coil region" evidence="1">
    <location>
        <begin position="117"/>
        <end position="148"/>
    </location>
</feature>
<dbReference type="Proteomes" id="UP000198329">
    <property type="component" value="Chromosome I"/>
</dbReference>
<sequence>MNSIVTLNDTNCPITTSLAIAEGVGNPHASVIKVIRQNIADFEEFGNIGFEIQNSISGAGRPTEYAILNEQQSALLLTYFRNNDTVKAFKKALIKAFFEMRDELNKRQAPAENLSRMDILQLAMQSEEERLRLEQEKLKLEHQIEEEAPRVAFAKQVEAAPDAISVAQAAKVIGTGQRRLFAFLRQIGWISRRNEPYQTKIESGYLDVKLGSWDHPDHGLKQSVTALVTGKGLSKLQKLWSERDQDHAA</sequence>
<dbReference type="AlphaFoldDB" id="A0AAC9UHZ9"/>
<accession>A0AAC9UHZ9</accession>
<dbReference type="KEGG" id="png:PNIG_a1563"/>
<keyword evidence="4" id="KW-1185">Reference proteome</keyword>
<dbReference type="InterPro" id="IPR014054">
    <property type="entry name" value="Phage_regulatory_Rha"/>
</dbReference>
<dbReference type="Pfam" id="PF03374">
    <property type="entry name" value="ANT"/>
    <property type="match status" value="1"/>
</dbReference>
<protein>
    <recommendedName>
        <fullName evidence="2">Antirepressor protein C-terminal domain-containing protein</fullName>
    </recommendedName>
</protein>
<keyword evidence="1" id="KW-0175">Coiled coil</keyword>
<dbReference type="RefSeq" id="WP_115121826.1">
    <property type="nucleotide sequence ID" value="NZ_BJXZ01000002.1"/>
</dbReference>
<evidence type="ECO:0000313" key="4">
    <source>
        <dbReference type="Proteomes" id="UP000198329"/>
    </source>
</evidence>
<dbReference type="InterPro" id="IPR005039">
    <property type="entry name" value="Ant_C"/>
</dbReference>
<feature type="domain" description="Antirepressor protein C-terminal" evidence="2">
    <location>
        <begin position="141"/>
        <end position="241"/>
    </location>
</feature>
<dbReference type="Pfam" id="PF09669">
    <property type="entry name" value="Phage_pRha"/>
    <property type="match status" value="1"/>
</dbReference>
<dbReference type="GO" id="GO:0003677">
    <property type="term" value="F:DNA binding"/>
    <property type="evidence" value="ECO:0007669"/>
    <property type="project" value="InterPro"/>
</dbReference>
<organism evidence="3 4">
    <name type="scientific">Pseudoalteromonas nigrifaciens</name>
    <dbReference type="NCBI Taxonomy" id="28109"/>
    <lineage>
        <taxon>Bacteria</taxon>
        <taxon>Pseudomonadati</taxon>
        <taxon>Pseudomonadota</taxon>
        <taxon>Gammaproteobacteria</taxon>
        <taxon>Alteromonadales</taxon>
        <taxon>Pseudoalteromonadaceae</taxon>
        <taxon>Pseudoalteromonas</taxon>
    </lineage>
</organism>
<evidence type="ECO:0000313" key="3">
    <source>
        <dbReference type="EMBL" id="ASM53709.1"/>
    </source>
</evidence>
<evidence type="ECO:0000259" key="2">
    <source>
        <dbReference type="Pfam" id="PF03374"/>
    </source>
</evidence>
<dbReference type="GeneID" id="300943934"/>